<accession>A0ACC0JNR3</accession>
<sequence length="583" mass="65189">MTQIWITPFMKQCFVTSGVCLNMAGHGLVMGFTAVLLPQLQRPGSPIPVDDASGSWIASILGFALVTGNFIVPAMMAKSGRRTANLITTFPMLVGWFGILTATTVPALLVSRFLQGISMGMIATLGPVLIGEYTSPKNRGAFLMTLSLAISIGVLTVHTIGSYFGWQVAALVCAFIGFTNLLIVIHSPESPSWLADQGRYEESKEVFRWLRGDDEEEELQMMIETSIIIRESKEDANIKQSFVRKIRKNIVYLNETVRKKEFYKPIFIMMHIYTLGQWGGANIMSAYTTNILGHVIGPSTMFGLIIVSLGAQRIISNSSAVYVINKIKRKTILLATILINICAFLAIAGYTYAKAHNYLPFDHPFIGIILVHIHMFSIATGTVPLPLIIAGELFPLEYRSLAGGISVLFVSVNLFLTVKTLPYLFATIGLHGSYCIYAGIVAYCLVVSWILLPETKDRTLQDIEDEFRGRPLSPEELKSTQSLTSWRLYNTDRRCSHPHELVAEPNIIGVAKSHRLRWFGHLLRMGEDRAAKRAYVGRPTGRRPVERPRYRWEDSVQADLRRLQVDDCSRFRGQDPLWVPEPN</sequence>
<gene>
    <name evidence="1" type="ORF">MSG28_011356</name>
</gene>
<organism evidence="1 2">
    <name type="scientific">Choristoneura fumiferana</name>
    <name type="common">Spruce budworm moth</name>
    <name type="synonym">Archips fumiferana</name>
    <dbReference type="NCBI Taxonomy" id="7141"/>
    <lineage>
        <taxon>Eukaryota</taxon>
        <taxon>Metazoa</taxon>
        <taxon>Ecdysozoa</taxon>
        <taxon>Arthropoda</taxon>
        <taxon>Hexapoda</taxon>
        <taxon>Insecta</taxon>
        <taxon>Pterygota</taxon>
        <taxon>Neoptera</taxon>
        <taxon>Endopterygota</taxon>
        <taxon>Lepidoptera</taxon>
        <taxon>Glossata</taxon>
        <taxon>Ditrysia</taxon>
        <taxon>Tortricoidea</taxon>
        <taxon>Tortricidae</taxon>
        <taxon>Tortricinae</taxon>
        <taxon>Choristoneura</taxon>
    </lineage>
</organism>
<keyword evidence="2" id="KW-1185">Reference proteome</keyword>
<reference evidence="1 2" key="1">
    <citation type="journal article" date="2022" name="Genome Biol. Evol.">
        <title>The Spruce Budworm Genome: Reconstructing the Evolutionary History of Antifreeze Proteins.</title>
        <authorList>
            <person name="Beliveau C."/>
            <person name="Gagne P."/>
            <person name="Picq S."/>
            <person name="Vernygora O."/>
            <person name="Keeling C.I."/>
            <person name="Pinkney K."/>
            <person name="Doucet D."/>
            <person name="Wen F."/>
            <person name="Johnston J.S."/>
            <person name="Maaroufi H."/>
            <person name="Boyle B."/>
            <person name="Laroche J."/>
            <person name="Dewar K."/>
            <person name="Juretic N."/>
            <person name="Blackburn G."/>
            <person name="Nisole A."/>
            <person name="Brunet B."/>
            <person name="Brandao M."/>
            <person name="Lumley L."/>
            <person name="Duan J."/>
            <person name="Quan G."/>
            <person name="Lucarotti C.J."/>
            <person name="Roe A.D."/>
            <person name="Sperling F.A.H."/>
            <person name="Levesque R.C."/>
            <person name="Cusson M."/>
        </authorList>
    </citation>
    <scope>NUCLEOTIDE SEQUENCE [LARGE SCALE GENOMIC DNA]</scope>
    <source>
        <strain evidence="1">Glfc:IPQL:Cfum</strain>
    </source>
</reference>
<dbReference type="Proteomes" id="UP001064048">
    <property type="component" value="Chromosome 19"/>
</dbReference>
<name>A0ACC0JNR3_CHOFU</name>
<comment type="caution">
    <text evidence="1">The sequence shown here is derived from an EMBL/GenBank/DDBJ whole genome shotgun (WGS) entry which is preliminary data.</text>
</comment>
<protein>
    <submittedName>
        <fullName evidence="1">Uncharacterized protein</fullName>
    </submittedName>
</protein>
<proteinExistence type="predicted"/>
<evidence type="ECO:0000313" key="2">
    <source>
        <dbReference type="Proteomes" id="UP001064048"/>
    </source>
</evidence>
<dbReference type="EMBL" id="CM046119">
    <property type="protein sequence ID" value="KAI8425530.1"/>
    <property type="molecule type" value="Genomic_DNA"/>
</dbReference>
<evidence type="ECO:0000313" key="1">
    <source>
        <dbReference type="EMBL" id="KAI8425530.1"/>
    </source>
</evidence>